<evidence type="ECO:0000313" key="1">
    <source>
        <dbReference type="EMBL" id="GJM50155.1"/>
    </source>
</evidence>
<sequence length="147" mass="17196">MTEQQIGRKAAQMLESSLRGKMSQFSAHISRGDKESIREVKGTYQTRLYGGKNFPKIRYLRKISIKMEQHGFVQHYGVDTLRAGSERTRTKPRSFTYRYKVHKMRMTAKPFIDKAVEQSGVVPFVLENITKIRNEQVFAHLKSWLEK</sequence>
<evidence type="ECO:0000313" key="2">
    <source>
        <dbReference type="EMBL" id="GJM52082.1"/>
    </source>
</evidence>
<dbReference type="AlphaFoldDB" id="A0AAV5AXP7"/>
<evidence type="ECO:0000313" key="4">
    <source>
        <dbReference type="Proteomes" id="UP001208692"/>
    </source>
</evidence>
<reference evidence="1 4" key="1">
    <citation type="submission" date="2021-11" db="EMBL/GenBank/DDBJ databases">
        <title>Draft genome sequence of Capnocytophaga sp. strain KC07075 isolated from cat oral cavity.</title>
        <authorList>
            <person name="Suzuki M."/>
            <person name="Imaoka K."/>
            <person name="Kimura M."/>
            <person name="Morikawa S."/>
            <person name="Maeda K."/>
        </authorList>
    </citation>
    <scope>NUCLEOTIDE SEQUENCE</scope>
    <source>
        <strain evidence="1">KC07075</strain>
        <strain evidence="2 4">KC07079</strain>
    </source>
</reference>
<keyword evidence="4" id="KW-1185">Reference proteome</keyword>
<comment type="caution">
    <text evidence="1">The sequence shown here is derived from an EMBL/GenBank/DDBJ whole genome shotgun (WGS) entry which is preliminary data.</text>
</comment>
<dbReference type="EMBL" id="BQKA01000023">
    <property type="protein sequence ID" value="GJM50155.1"/>
    <property type="molecule type" value="Genomic_DNA"/>
</dbReference>
<proteinExistence type="predicted"/>
<accession>A0AAV5AXP7</accession>
<dbReference type="RefSeq" id="WP_264846578.1">
    <property type="nucleotide sequence ID" value="NZ_BPMA01000023.1"/>
</dbReference>
<organism evidence="1 3">
    <name type="scientific">Capnocytophaga catalasegens</name>
    <dbReference type="NCBI Taxonomy" id="1004260"/>
    <lineage>
        <taxon>Bacteria</taxon>
        <taxon>Pseudomonadati</taxon>
        <taxon>Bacteroidota</taxon>
        <taxon>Flavobacteriia</taxon>
        <taxon>Flavobacteriales</taxon>
        <taxon>Flavobacteriaceae</taxon>
        <taxon>Capnocytophaga</taxon>
    </lineage>
</organism>
<gene>
    <name evidence="1" type="ORF">RCZ15_11290</name>
    <name evidence="2" type="ORF">RCZ16_04000</name>
</gene>
<dbReference type="EMBL" id="BQKB01000008">
    <property type="protein sequence ID" value="GJM52082.1"/>
    <property type="molecule type" value="Genomic_DNA"/>
</dbReference>
<dbReference type="Proteomes" id="UP001208692">
    <property type="component" value="Unassembled WGS sequence"/>
</dbReference>
<dbReference type="Proteomes" id="UP001207736">
    <property type="component" value="Unassembled WGS sequence"/>
</dbReference>
<evidence type="ECO:0000313" key="3">
    <source>
        <dbReference type="Proteomes" id="UP001207736"/>
    </source>
</evidence>
<name>A0AAV5AXP7_9FLAO</name>
<protein>
    <submittedName>
        <fullName evidence="1">Uncharacterized protein</fullName>
    </submittedName>
</protein>